<dbReference type="AlphaFoldDB" id="A0A5P1F338"/>
<keyword evidence="4" id="KW-0479">Metal-binding</keyword>
<evidence type="ECO:0000256" key="9">
    <source>
        <dbReference type="ARBA" id="ARBA00039071"/>
    </source>
</evidence>
<evidence type="ECO:0000313" key="14">
    <source>
        <dbReference type="Proteomes" id="UP000243459"/>
    </source>
</evidence>
<comment type="subcellular location">
    <subcellularLocation>
        <location evidence="1">Membrane</location>
        <topology evidence="1">Single-pass membrane protein</topology>
    </subcellularLocation>
</comment>
<sequence>MSRWVSRSIWNRFMPILQSACERKHSVDLQDLLLRLTFDNICGLAFGKDPETLSPDLPENAFAMAFDRATEASLNRFIFPEVVWRFKKYMRLGMETTLSDSVSHVDKYLSAVIKSRKLELDSNPNPNQDHDNLLSRFMRKGTYSDAFLQNVALNFILAGRDTSSVALSWFFWLVSNNPAVERKILAELCSVLKITRGENNQGAWLSSPLAFEEVDQLIYLKAALSRTLRLYPSRPRGLEARRGRRRVARWHVRAAGSRSRTRYIRRAGGRRLGERIAWRFKPERWLSPDGQSSSRRTRSSSWRFNGGAEDLPRQRTWPITD</sequence>
<dbReference type="Gene3D" id="1.10.630.10">
    <property type="entry name" value="Cytochrome P450"/>
    <property type="match status" value="1"/>
</dbReference>
<dbReference type="GO" id="GO:0016020">
    <property type="term" value="C:membrane"/>
    <property type="evidence" value="ECO:0007669"/>
    <property type="project" value="UniProtKB-SubCell"/>
</dbReference>
<keyword evidence="6" id="KW-0560">Oxidoreductase</keyword>
<keyword evidence="5" id="KW-1133">Transmembrane helix</keyword>
<evidence type="ECO:0000256" key="12">
    <source>
        <dbReference type="SAM" id="MobiDB-lite"/>
    </source>
</evidence>
<keyword evidence="8" id="KW-0472">Membrane</keyword>
<gene>
    <name evidence="13" type="ORF">A4U43_C04F12800</name>
</gene>
<comment type="catalytic activity">
    <reaction evidence="11">
        <text>4'-O-methylnorbelladine + reduced [NADPH--hemoprotein reductase] + O2 = (10bR,4aS)-noroxomaritidine + oxidized [NADPH--hemoprotein reductase] + 2 H2O + H(+)</text>
        <dbReference type="Rhea" id="RHEA:51260"/>
        <dbReference type="Rhea" id="RHEA-COMP:11964"/>
        <dbReference type="Rhea" id="RHEA-COMP:11965"/>
        <dbReference type="ChEBI" id="CHEBI:15377"/>
        <dbReference type="ChEBI" id="CHEBI:15378"/>
        <dbReference type="ChEBI" id="CHEBI:15379"/>
        <dbReference type="ChEBI" id="CHEBI:57618"/>
        <dbReference type="ChEBI" id="CHEBI:58210"/>
        <dbReference type="ChEBI" id="CHEBI:133993"/>
        <dbReference type="ChEBI" id="CHEBI:133995"/>
        <dbReference type="EC" id="1.14.19.50"/>
    </reaction>
</comment>
<comment type="similarity">
    <text evidence="2">Belongs to the cytochrome P450 family.</text>
</comment>
<dbReference type="InterPro" id="IPR001128">
    <property type="entry name" value="Cyt_P450"/>
</dbReference>
<evidence type="ECO:0000256" key="10">
    <source>
        <dbReference type="ARBA" id="ARBA00048529"/>
    </source>
</evidence>
<feature type="region of interest" description="Disordered" evidence="12">
    <location>
        <begin position="287"/>
        <end position="321"/>
    </location>
</feature>
<organism evidence="13 14">
    <name type="scientific">Asparagus officinalis</name>
    <name type="common">Garden asparagus</name>
    <dbReference type="NCBI Taxonomy" id="4686"/>
    <lineage>
        <taxon>Eukaryota</taxon>
        <taxon>Viridiplantae</taxon>
        <taxon>Streptophyta</taxon>
        <taxon>Embryophyta</taxon>
        <taxon>Tracheophyta</taxon>
        <taxon>Spermatophyta</taxon>
        <taxon>Magnoliopsida</taxon>
        <taxon>Liliopsida</taxon>
        <taxon>Asparagales</taxon>
        <taxon>Asparagaceae</taxon>
        <taxon>Asparagoideae</taxon>
        <taxon>Asparagus</taxon>
    </lineage>
</organism>
<dbReference type="GO" id="GO:0004497">
    <property type="term" value="F:monooxygenase activity"/>
    <property type="evidence" value="ECO:0007669"/>
    <property type="project" value="InterPro"/>
</dbReference>
<dbReference type="GO" id="GO:0005506">
    <property type="term" value="F:iron ion binding"/>
    <property type="evidence" value="ECO:0007669"/>
    <property type="project" value="InterPro"/>
</dbReference>
<dbReference type="GO" id="GO:0020037">
    <property type="term" value="F:heme binding"/>
    <property type="evidence" value="ECO:0007669"/>
    <property type="project" value="InterPro"/>
</dbReference>
<evidence type="ECO:0000256" key="3">
    <source>
        <dbReference type="ARBA" id="ARBA00022692"/>
    </source>
</evidence>
<reference evidence="14" key="1">
    <citation type="journal article" date="2017" name="Nat. Commun.">
        <title>The asparagus genome sheds light on the origin and evolution of a young Y chromosome.</title>
        <authorList>
            <person name="Harkess A."/>
            <person name="Zhou J."/>
            <person name="Xu C."/>
            <person name="Bowers J.E."/>
            <person name="Van der Hulst R."/>
            <person name="Ayyampalayam S."/>
            <person name="Mercati F."/>
            <person name="Riccardi P."/>
            <person name="McKain M.R."/>
            <person name="Kakrana A."/>
            <person name="Tang H."/>
            <person name="Ray J."/>
            <person name="Groenendijk J."/>
            <person name="Arikit S."/>
            <person name="Mathioni S.M."/>
            <person name="Nakano M."/>
            <person name="Shan H."/>
            <person name="Telgmann-Rauber A."/>
            <person name="Kanno A."/>
            <person name="Yue Z."/>
            <person name="Chen H."/>
            <person name="Li W."/>
            <person name="Chen Y."/>
            <person name="Xu X."/>
            <person name="Zhang Y."/>
            <person name="Luo S."/>
            <person name="Chen H."/>
            <person name="Gao J."/>
            <person name="Mao Z."/>
            <person name="Pires J.C."/>
            <person name="Luo M."/>
            <person name="Kudrna D."/>
            <person name="Wing R.A."/>
            <person name="Meyers B.C."/>
            <person name="Yi K."/>
            <person name="Kong H."/>
            <person name="Lavrijsen P."/>
            <person name="Sunseri F."/>
            <person name="Falavigna A."/>
            <person name="Ye Y."/>
            <person name="Leebens-Mack J.H."/>
            <person name="Chen G."/>
        </authorList>
    </citation>
    <scope>NUCLEOTIDE SEQUENCE [LARGE SCALE GENOMIC DNA]</scope>
    <source>
        <strain evidence="14">cv. DH0086</strain>
    </source>
</reference>
<keyword evidence="7" id="KW-0408">Iron</keyword>
<comment type="catalytic activity">
    <reaction evidence="10">
        <text>4'-O-methylnorbelladine + reduced [NADPH--hemoprotein reductase] + O2 = (10bS,4aR)-noroxomaritidine + oxidized [NADPH--hemoprotein reductase] + 2 H2O + H(+)</text>
        <dbReference type="Rhea" id="RHEA:51264"/>
        <dbReference type="Rhea" id="RHEA-COMP:11964"/>
        <dbReference type="Rhea" id="RHEA-COMP:11965"/>
        <dbReference type="ChEBI" id="CHEBI:15377"/>
        <dbReference type="ChEBI" id="CHEBI:15378"/>
        <dbReference type="ChEBI" id="CHEBI:15379"/>
        <dbReference type="ChEBI" id="CHEBI:57618"/>
        <dbReference type="ChEBI" id="CHEBI:58210"/>
        <dbReference type="ChEBI" id="CHEBI:133993"/>
        <dbReference type="ChEBI" id="CHEBI:133996"/>
        <dbReference type="EC" id="1.14.19.50"/>
    </reaction>
</comment>
<dbReference type="EC" id="1.14.19.50" evidence="9"/>
<evidence type="ECO:0000313" key="13">
    <source>
        <dbReference type="EMBL" id="ONK71827.1"/>
    </source>
</evidence>
<keyword evidence="14" id="KW-1185">Reference proteome</keyword>
<dbReference type="GO" id="GO:0016705">
    <property type="term" value="F:oxidoreductase activity, acting on paired donors, with incorporation or reduction of molecular oxygen"/>
    <property type="evidence" value="ECO:0007669"/>
    <property type="project" value="InterPro"/>
</dbReference>
<dbReference type="Proteomes" id="UP000243459">
    <property type="component" value="Chromosome 4"/>
</dbReference>
<accession>A0A5P1F338</accession>
<evidence type="ECO:0000256" key="2">
    <source>
        <dbReference type="ARBA" id="ARBA00010617"/>
    </source>
</evidence>
<dbReference type="EMBL" id="CM007384">
    <property type="protein sequence ID" value="ONK71827.1"/>
    <property type="molecule type" value="Genomic_DNA"/>
</dbReference>
<dbReference type="Gramene" id="ONK71827">
    <property type="protein sequence ID" value="ONK71827"/>
    <property type="gene ID" value="A4U43_C04F12800"/>
</dbReference>
<dbReference type="PANTHER" id="PTHR24296">
    <property type="entry name" value="CYTOCHROME P450"/>
    <property type="match status" value="1"/>
</dbReference>
<evidence type="ECO:0000256" key="5">
    <source>
        <dbReference type="ARBA" id="ARBA00022989"/>
    </source>
</evidence>
<proteinExistence type="inferred from homology"/>
<evidence type="ECO:0000256" key="6">
    <source>
        <dbReference type="ARBA" id="ARBA00023002"/>
    </source>
</evidence>
<dbReference type="OMA" id="GPAGIRW"/>
<evidence type="ECO:0000256" key="8">
    <source>
        <dbReference type="ARBA" id="ARBA00023136"/>
    </source>
</evidence>
<name>A0A5P1F338_ASPOF</name>
<dbReference type="InterPro" id="IPR036396">
    <property type="entry name" value="Cyt_P450_sf"/>
</dbReference>
<keyword evidence="3" id="KW-0812">Transmembrane</keyword>
<evidence type="ECO:0000256" key="11">
    <source>
        <dbReference type="ARBA" id="ARBA00049170"/>
    </source>
</evidence>
<evidence type="ECO:0000256" key="1">
    <source>
        <dbReference type="ARBA" id="ARBA00004167"/>
    </source>
</evidence>
<evidence type="ECO:0000256" key="4">
    <source>
        <dbReference type="ARBA" id="ARBA00022723"/>
    </source>
</evidence>
<dbReference type="Pfam" id="PF00067">
    <property type="entry name" value="p450"/>
    <property type="match status" value="1"/>
</dbReference>
<evidence type="ECO:0000256" key="7">
    <source>
        <dbReference type="ARBA" id="ARBA00023004"/>
    </source>
</evidence>
<dbReference type="SUPFAM" id="SSF48264">
    <property type="entry name" value="Cytochrome P450"/>
    <property type="match status" value="1"/>
</dbReference>
<protein>
    <recommendedName>
        <fullName evidence="9">noroxomaritidine synthase</fullName>
        <ecNumber evidence="9">1.14.19.50</ecNumber>
    </recommendedName>
</protein>